<dbReference type="Proteomes" id="UP000228934">
    <property type="component" value="Unassembled WGS sequence"/>
</dbReference>
<sequence>MEGRSPYRIYDPGGTAPNRLPTQRQNMDGILSLGELLEESQNVAFTLRQKAEALTKDNQDSQPSSCSAARSSHLGPMDTGKSLLQSCKALLIKAMNIVPEFI</sequence>
<dbReference type="EMBL" id="KV990948">
    <property type="protein sequence ID" value="PIO14705.1"/>
    <property type="molecule type" value="Genomic_DNA"/>
</dbReference>
<proteinExistence type="predicted"/>
<evidence type="ECO:0000256" key="1">
    <source>
        <dbReference type="SAM" id="MobiDB-lite"/>
    </source>
</evidence>
<accession>A0A2G9QGS0</accession>
<feature type="region of interest" description="Disordered" evidence="1">
    <location>
        <begin position="54"/>
        <end position="78"/>
    </location>
</feature>
<dbReference type="OrthoDB" id="10059994at2759"/>
<reference evidence="3" key="1">
    <citation type="journal article" date="2017" name="Nat. Commun.">
        <title>The North American bullfrog draft genome provides insight into hormonal regulation of long noncoding RNA.</title>
        <authorList>
            <person name="Hammond S.A."/>
            <person name="Warren R.L."/>
            <person name="Vandervalk B.P."/>
            <person name="Kucuk E."/>
            <person name="Khan H."/>
            <person name="Gibb E.A."/>
            <person name="Pandoh P."/>
            <person name="Kirk H."/>
            <person name="Zhao Y."/>
            <person name="Jones M."/>
            <person name="Mungall A.J."/>
            <person name="Coope R."/>
            <person name="Pleasance S."/>
            <person name="Moore R.A."/>
            <person name="Holt R.A."/>
            <person name="Round J.M."/>
            <person name="Ohora S."/>
            <person name="Walle B.V."/>
            <person name="Veldhoen N."/>
            <person name="Helbing C.C."/>
            <person name="Birol I."/>
        </authorList>
    </citation>
    <scope>NUCLEOTIDE SEQUENCE [LARGE SCALE GENOMIC DNA]</scope>
</reference>
<evidence type="ECO:0000313" key="2">
    <source>
        <dbReference type="EMBL" id="PIO14705.1"/>
    </source>
</evidence>
<dbReference type="AlphaFoldDB" id="A0A2G9QGS0"/>
<protein>
    <submittedName>
        <fullName evidence="2">Uncharacterized protein</fullName>
    </submittedName>
</protein>
<name>A0A2G9QGS0_AQUCT</name>
<gene>
    <name evidence="2" type="ORF">AB205_0000220</name>
</gene>
<evidence type="ECO:0000313" key="3">
    <source>
        <dbReference type="Proteomes" id="UP000228934"/>
    </source>
</evidence>
<organism evidence="2 3">
    <name type="scientific">Aquarana catesbeiana</name>
    <name type="common">American bullfrog</name>
    <name type="synonym">Rana catesbeiana</name>
    <dbReference type="NCBI Taxonomy" id="8400"/>
    <lineage>
        <taxon>Eukaryota</taxon>
        <taxon>Metazoa</taxon>
        <taxon>Chordata</taxon>
        <taxon>Craniata</taxon>
        <taxon>Vertebrata</taxon>
        <taxon>Euteleostomi</taxon>
        <taxon>Amphibia</taxon>
        <taxon>Batrachia</taxon>
        <taxon>Anura</taxon>
        <taxon>Neobatrachia</taxon>
        <taxon>Ranoidea</taxon>
        <taxon>Ranidae</taxon>
        <taxon>Aquarana</taxon>
    </lineage>
</organism>
<keyword evidence="3" id="KW-1185">Reference proteome</keyword>
<feature type="compositionally biased region" description="Low complexity" evidence="1">
    <location>
        <begin position="61"/>
        <end position="72"/>
    </location>
</feature>
<feature type="region of interest" description="Disordered" evidence="1">
    <location>
        <begin position="1"/>
        <end position="23"/>
    </location>
</feature>